<evidence type="ECO:0000256" key="12">
    <source>
        <dbReference type="SAM" id="MobiDB-lite"/>
    </source>
</evidence>
<dbReference type="Pfam" id="PF00512">
    <property type="entry name" value="HisKA"/>
    <property type="match status" value="1"/>
</dbReference>
<evidence type="ECO:0000256" key="8">
    <source>
        <dbReference type="ARBA" id="ARBA00022777"/>
    </source>
</evidence>
<keyword evidence="13" id="KW-0472">Membrane</keyword>
<organism evidence="16 17">
    <name type="scientific">Ancylobacter vacuolatus</name>
    <dbReference type="NCBI Taxonomy" id="223389"/>
    <lineage>
        <taxon>Bacteria</taxon>
        <taxon>Pseudomonadati</taxon>
        <taxon>Pseudomonadota</taxon>
        <taxon>Alphaproteobacteria</taxon>
        <taxon>Hyphomicrobiales</taxon>
        <taxon>Xanthobacteraceae</taxon>
        <taxon>Ancylobacter</taxon>
    </lineage>
</organism>
<dbReference type="CDD" id="cd00075">
    <property type="entry name" value="HATPase"/>
    <property type="match status" value="1"/>
</dbReference>
<keyword evidence="6 13" id="KW-0812">Transmembrane</keyword>
<comment type="caution">
    <text evidence="16">The sequence shown here is derived from an EMBL/GenBank/DDBJ whole genome shotgun (WGS) entry which is preliminary data.</text>
</comment>
<reference evidence="16 17" key="1">
    <citation type="submission" date="2023-07" db="EMBL/GenBank/DDBJ databases">
        <title>Genomic Encyclopedia of Type Strains, Phase IV (KMG-IV): sequencing the most valuable type-strain genomes for metagenomic binning, comparative biology and taxonomic classification.</title>
        <authorList>
            <person name="Goeker M."/>
        </authorList>
    </citation>
    <scope>NUCLEOTIDE SEQUENCE [LARGE SCALE GENOMIC DNA]</scope>
    <source>
        <strain evidence="16 17">DSM 1277</strain>
    </source>
</reference>
<dbReference type="InterPro" id="IPR036890">
    <property type="entry name" value="HATPase_C_sf"/>
</dbReference>
<dbReference type="PROSITE" id="PS50885">
    <property type="entry name" value="HAMP"/>
    <property type="match status" value="1"/>
</dbReference>
<evidence type="ECO:0000256" key="2">
    <source>
        <dbReference type="ARBA" id="ARBA00004141"/>
    </source>
</evidence>
<feature type="compositionally biased region" description="Polar residues" evidence="12">
    <location>
        <begin position="443"/>
        <end position="462"/>
    </location>
</feature>
<dbReference type="Gene3D" id="1.20.5.1040">
    <property type="entry name" value="Sensor protein qsec"/>
    <property type="match status" value="1"/>
</dbReference>
<evidence type="ECO:0000259" key="15">
    <source>
        <dbReference type="PROSITE" id="PS50885"/>
    </source>
</evidence>
<evidence type="ECO:0000256" key="9">
    <source>
        <dbReference type="ARBA" id="ARBA00022840"/>
    </source>
</evidence>
<feature type="region of interest" description="Disordered" evidence="12">
    <location>
        <begin position="437"/>
        <end position="462"/>
    </location>
</feature>
<dbReference type="Proteomes" id="UP001238467">
    <property type="component" value="Unassembled WGS sequence"/>
</dbReference>
<keyword evidence="4" id="KW-0597">Phosphoprotein</keyword>
<dbReference type="Gene3D" id="1.10.287.130">
    <property type="match status" value="1"/>
</dbReference>
<dbReference type="PROSITE" id="PS50109">
    <property type="entry name" value="HIS_KIN"/>
    <property type="match status" value="1"/>
</dbReference>
<keyword evidence="17" id="KW-1185">Reference proteome</keyword>
<proteinExistence type="predicted"/>
<comment type="subcellular location">
    <subcellularLocation>
        <location evidence="2">Membrane</location>
        <topology evidence="2">Multi-pass membrane protein</topology>
    </subcellularLocation>
</comment>
<dbReference type="InterPro" id="IPR003660">
    <property type="entry name" value="HAMP_dom"/>
</dbReference>
<dbReference type="InterPro" id="IPR036097">
    <property type="entry name" value="HisK_dim/P_sf"/>
</dbReference>
<evidence type="ECO:0000256" key="3">
    <source>
        <dbReference type="ARBA" id="ARBA00012438"/>
    </source>
</evidence>
<keyword evidence="9" id="KW-0067">ATP-binding</keyword>
<evidence type="ECO:0000256" key="13">
    <source>
        <dbReference type="SAM" id="Phobius"/>
    </source>
</evidence>
<dbReference type="SMART" id="SM00388">
    <property type="entry name" value="HisKA"/>
    <property type="match status" value="1"/>
</dbReference>
<feature type="domain" description="Histidine kinase" evidence="14">
    <location>
        <begin position="235"/>
        <end position="425"/>
    </location>
</feature>
<evidence type="ECO:0000256" key="4">
    <source>
        <dbReference type="ARBA" id="ARBA00022553"/>
    </source>
</evidence>
<name>A0ABU0DNZ8_9HYPH</name>
<dbReference type="Pfam" id="PF08521">
    <property type="entry name" value="2CSK_N"/>
    <property type="match status" value="1"/>
</dbReference>
<dbReference type="Gene3D" id="3.30.565.10">
    <property type="entry name" value="Histidine kinase-like ATPase, C-terminal domain"/>
    <property type="match status" value="1"/>
</dbReference>
<evidence type="ECO:0000256" key="5">
    <source>
        <dbReference type="ARBA" id="ARBA00022679"/>
    </source>
</evidence>
<keyword evidence="7" id="KW-0547">Nucleotide-binding</keyword>
<dbReference type="SMART" id="SM00304">
    <property type="entry name" value="HAMP"/>
    <property type="match status" value="1"/>
</dbReference>
<evidence type="ECO:0000313" key="16">
    <source>
        <dbReference type="EMBL" id="MDQ0350160.1"/>
    </source>
</evidence>
<dbReference type="SUPFAM" id="SSF55874">
    <property type="entry name" value="ATPase domain of HSP90 chaperone/DNA topoisomerase II/histidine kinase"/>
    <property type="match status" value="1"/>
</dbReference>
<gene>
    <name evidence="16" type="ORF">J2S76_004617</name>
</gene>
<evidence type="ECO:0000256" key="6">
    <source>
        <dbReference type="ARBA" id="ARBA00022692"/>
    </source>
</evidence>
<dbReference type="RefSeq" id="WP_307064456.1">
    <property type="nucleotide sequence ID" value="NZ_JAUSUH010000020.1"/>
</dbReference>
<dbReference type="InterPro" id="IPR013727">
    <property type="entry name" value="2CSK_N"/>
</dbReference>
<dbReference type="EC" id="2.7.13.3" evidence="3"/>
<dbReference type="InterPro" id="IPR050428">
    <property type="entry name" value="TCS_sensor_his_kinase"/>
</dbReference>
<dbReference type="InterPro" id="IPR003594">
    <property type="entry name" value="HATPase_dom"/>
</dbReference>
<dbReference type="PANTHER" id="PTHR45436:SF14">
    <property type="entry name" value="SENSOR PROTEIN QSEC"/>
    <property type="match status" value="1"/>
</dbReference>
<dbReference type="SUPFAM" id="SSF47384">
    <property type="entry name" value="Homodimeric domain of signal transducing histidine kinase"/>
    <property type="match status" value="1"/>
</dbReference>
<evidence type="ECO:0000256" key="7">
    <source>
        <dbReference type="ARBA" id="ARBA00022741"/>
    </source>
</evidence>
<dbReference type="SMART" id="SM00387">
    <property type="entry name" value="HATPase_c"/>
    <property type="match status" value="1"/>
</dbReference>
<evidence type="ECO:0000256" key="11">
    <source>
        <dbReference type="ARBA" id="ARBA00023012"/>
    </source>
</evidence>
<feature type="domain" description="HAMP" evidence="15">
    <location>
        <begin position="175"/>
        <end position="227"/>
    </location>
</feature>
<dbReference type="CDD" id="cd00082">
    <property type="entry name" value="HisKA"/>
    <property type="match status" value="1"/>
</dbReference>
<dbReference type="GO" id="GO:0004673">
    <property type="term" value="F:protein histidine kinase activity"/>
    <property type="evidence" value="ECO:0007669"/>
    <property type="project" value="UniProtKB-EC"/>
</dbReference>
<dbReference type="EMBL" id="JAUSUH010000020">
    <property type="protein sequence ID" value="MDQ0350160.1"/>
    <property type="molecule type" value="Genomic_DNA"/>
</dbReference>
<evidence type="ECO:0000259" key="14">
    <source>
        <dbReference type="PROSITE" id="PS50109"/>
    </source>
</evidence>
<dbReference type="PANTHER" id="PTHR45436">
    <property type="entry name" value="SENSOR HISTIDINE KINASE YKOH"/>
    <property type="match status" value="1"/>
</dbReference>
<dbReference type="InterPro" id="IPR005467">
    <property type="entry name" value="His_kinase_dom"/>
</dbReference>
<keyword evidence="8 16" id="KW-0418">Kinase</keyword>
<evidence type="ECO:0000256" key="1">
    <source>
        <dbReference type="ARBA" id="ARBA00000085"/>
    </source>
</evidence>
<dbReference type="Pfam" id="PF02518">
    <property type="entry name" value="HATPase_c"/>
    <property type="match status" value="1"/>
</dbReference>
<keyword evidence="10 13" id="KW-1133">Transmembrane helix</keyword>
<keyword evidence="5 16" id="KW-0808">Transferase</keyword>
<dbReference type="InterPro" id="IPR003661">
    <property type="entry name" value="HisK_dim/P_dom"/>
</dbReference>
<accession>A0ABU0DNZ8</accession>
<sequence length="462" mass="49750">MRVARSLQARLLVAIGSLLLVIWLSAAWATAVLLRHEIEEVFDSSLQETAQRLLPLAVVDIVGREEGETASQRLGVIRDHAELYTYVVRNEKGEILLRSHAADVSAFPAYDGPGFRRTERYRLYSEEALQGTVVITVAQPLDHQASIIRKMQMVLGLPVLLMIPAAFGAIAFAVRRGTRPLRSFRDQLETRSEKDLAALDAEGLPSEVAPLADTINALLARLRSAFDAERSLAANTAHELRTPLAGAIAQAQRIRKETSEAQTAQRAADIEATLKRLTARAERLMQLARAEGGRLTIDAEVDLRDALTVVVEDMNRTERGRHILLLLPDAPVASSVDPDTVGILCRNLIDNALQHGDKGSPVEVALSPAGELSVANGGPLVSAARLAALTGRFERNGSLGRGSGIGLSIVNTIAERIGSRLELRSPRLGAEDGFEARIGINGDSGSPAQSNGPQSQNNIPQS</sequence>
<feature type="transmembrane region" description="Helical" evidence="13">
    <location>
        <begin position="153"/>
        <end position="174"/>
    </location>
</feature>
<comment type="catalytic activity">
    <reaction evidence="1">
        <text>ATP + protein L-histidine = ADP + protein N-phospho-L-histidine.</text>
        <dbReference type="EC" id="2.7.13.3"/>
    </reaction>
</comment>
<keyword evidence="11" id="KW-0902">Two-component regulatory system</keyword>
<evidence type="ECO:0000313" key="17">
    <source>
        <dbReference type="Proteomes" id="UP001238467"/>
    </source>
</evidence>
<evidence type="ECO:0000256" key="10">
    <source>
        <dbReference type="ARBA" id="ARBA00022989"/>
    </source>
</evidence>
<protein>
    <recommendedName>
        <fullName evidence="3">histidine kinase</fullName>
        <ecNumber evidence="3">2.7.13.3</ecNumber>
    </recommendedName>
</protein>